<dbReference type="Pfam" id="PF08302">
    <property type="entry name" value="tRNA_lig_CPD"/>
    <property type="match status" value="1"/>
</dbReference>
<dbReference type="GeneID" id="63738184"/>
<comment type="caution">
    <text evidence="2">The sequence shown here is derived from an EMBL/GenBank/DDBJ whole genome shotgun (WGS) entry which is preliminary data.</text>
</comment>
<evidence type="ECO:0000313" key="2">
    <source>
        <dbReference type="EMBL" id="KHN98605.1"/>
    </source>
</evidence>
<proteinExistence type="predicted"/>
<protein>
    <submittedName>
        <fullName evidence="2">tRNA ligase, phosphodiesterase, fungi</fullName>
    </submittedName>
</protein>
<reference evidence="2 3" key="1">
    <citation type="journal article" date="2014" name="Proc. Natl. Acad. Sci. U.S.A.">
        <title>Trajectory and genomic determinants of fungal-pathogen speciation and host adaptation.</title>
        <authorList>
            <person name="Hu X."/>
            <person name="Xiao G."/>
            <person name="Zheng P."/>
            <person name="Shang Y."/>
            <person name="Su Y."/>
            <person name="Zhang X."/>
            <person name="Liu X."/>
            <person name="Zhan S."/>
            <person name="St Leger R.J."/>
            <person name="Wang C."/>
        </authorList>
    </citation>
    <scope>NUCLEOTIDE SEQUENCE [LARGE SCALE GENOMIC DNA]</scope>
    <source>
        <strain evidence="2 3">ARSEF 1941</strain>
    </source>
</reference>
<sequence>MAVVVRLLDDTGNWECVNRVAHITVGTRDNAVKPRESNDLLDKWIEAGADGEHIFEVILGEKPVLKGTVRSVLSR</sequence>
<dbReference type="GO" id="GO:0006388">
    <property type="term" value="P:tRNA splicing, via endonucleolytic cleavage and ligation"/>
    <property type="evidence" value="ECO:0007669"/>
    <property type="project" value="InterPro"/>
</dbReference>
<gene>
    <name evidence="2" type="ORF">MAM_03729</name>
</gene>
<dbReference type="OrthoDB" id="276239at2759"/>
<feature type="domain" description="tRNA ligase phosphodiesterase" evidence="1">
    <location>
        <begin position="1"/>
        <end position="73"/>
    </location>
</feature>
<keyword evidence="2" id="KW-0436">Ligase</keyword>
<dbReference type="InterPro" id="IPR015965">
    <property type="entry name" value="tRNA_lig_PDEase"/>
</dbReference>
<dbReference type="HOGENOM" id="CLU_2671586_0_0_1"/>
<dbReference type="EMBL" id="AZHE01000007">
    <property type="protein sequence ID" value="KHN98605.1"/>
    <property type="molecule type" value="Genomic_DNA"/>
</dbReference>
<organism evidence="2 3">
    <name type="scientific">Metarhizium album (strain ARSEF 1941)</name>
    <dbReference type="NCBI Taxonomy" id="1081103"/>
    <lineage>
        <taxon>Eukaryota</taxon>
        <taxon>Fungi</taxon>
        <taxon>Dikarya</taxon>
        <taxon>Ascomycota</taxon>
        <taxon>Pezizomycotina</taxon>
        <taxon>Sordariomycetes</taxon>
        <taxon>Hypocreomycetidae</taxon>
        <taxon>Hypocreales</taxon>
        <taxon>Clavicipitaceae</taxon>
        <taxon>Metarhizium</taxon>
    </lineage>
</organism>
<evidence type="ECO:0000313" key="3">
    <source>
        <dbReference type="Proteomes" id="UP000030816"/>
    </source>
</evidence>
<dbReference type="GO" id="GO:0003972">
    <property type="term" value="F:RNA ligase (ATP) activity"/>
    <property type="evidence" value="ECO:0007669"/>
    <property type="project" value="InterPro"/>
</dbReference>
<dbReference type="AlphaFoldDB" id="A0A0B2X0J0"/>
<keyword evidence="3" id="KW-1185">Reference proteome</keyword>
<name>A0A0B2X0J0_METAS</name>
<accession>A0A0B2X0J0</accession>
<evidence type="ECO:0000259" key="1">
    <source>
        <dbReference type="Pfam" id="PF08302"/>
    </source>
</evidence>
<dbReference type="STRING" id="1081103.A0A0B2X0J0"/>
<dbReference type="RefSeq" id="XP_040679671.1">
    <property type="nucleotide sequence ID" value="XM_040822528.1"/>
</dbReference>
<dbReference type="Proteomes" id="UP000030816">
    <property type="component" value="Unassembled WGS sequence"/>
</dbReference>
<dbReference type="GO" id="GO:0005524">
    <property type="term" value="F:ATP binding"/>
    <property type="evidence" value="ECO:0007669"/>
    <property type="project" value="InterPro"/>
</dbReference>